<keyword evidence="3" id="KW-0408">Iron</keyword>
<dbReference type="STRING" id="8496.A0A151M3J1"/>
<dbReference type="Gene3D" id="1.20.58.480">
    <property type="match status" value="1"/>
</dbReference>
<gene>
    <name evidence="5" type="primary">IDO1</name>
    <name evidence="5" type="ORF">Y1Q_0017309</name>
</gene>
<dbReference type="Proteomes" id="UP000050525">
    <property type="component" value="Unassembled WGS sequence"/>
</dbReference>
<dbReference type="InterPro" id="IPR037217">
    <property type="entry name" value="Trp/Indoleamine_2_3_dOase-like"/>
</dbReference>
<dbReference type="GO" id="GO:0033754">
    <property type="term" value="F:indoleamine 2,3-dioxygenase activity"/>
    <property type="evidence" value="ECO:0007669"/>
    <property type="project" value="TreeGrafter"/>
</dbReference>
<keyword evidence="2" id="KW-0479">Metal-binding</keyword>
<organism evidence="5 6">
    <name type="scientific">Alligator mississippiensis</name>
    <name type="common">American alligator</name>
    <dbReference type="NCBI Taxonomy" id="8496"/>
    <lineage>
        <taxon>Eukaryota</taxon>
        <taxon>Metazoa</taxon>
        <taxon>Chordata</taxon>
        <taxon>Craniata</taxon>
        <taxon>Vertebrata</taxon>
        <taxon>Euteleostomi</taxon>
        <taxon>Archelosauria</taxon>
        <taxon>Archosauria</taxon>
        <taxon>Crocodylia</taxon>
        <taxon>Alligatoridae</taxon>
        <taxon>Alligatorinae</taxon>
        <taxon>Alligator</taxon>
    </lineage>
</organism>
<evidence type="ECO:0000256" key="3">
    <source>
        <dbReference type="ARBA" id="ARBA00023004"/>
    </source>
</evidence>
<dbReference type="PANTHER" id="PTHR28657">
    <property type="entry name" value="INDOLEAMINE 2,3-DIOXYGENASE"/>
    <property type="match status" value="1"/>
</dbReference>
<dbReference type="InterPro" id="IPR000898">
    <property type="entry name" value="Indolamine_dOase"/>
</dbReference>
<accession>A0A151M3J1</accession>
<evidence type="ECO:0000313" key="6">
    <source>
        <dbReference type="Proteomes" id="UP000050525"/>
    </source>
</evidence>
<dbReference type="EMBL" id="AKHW03006762">
    <property type="protein sequence ID" value="KYO19103.1"/>
    <property type="molecule type" value="Genomic_DNA"/>
</dbReference>
<dbReference type="Pfam" id="PF01231">
    <property type="entry name" value="IDO"/>
    <property type="match status" value="1"/>
</dbReference>
<dbReference type="eggNOG" id="ENOG502QV6W">
    <property type="taxonomic scope" value="Eukaryota"/>
</dbReference>
<dbReference type="GO" id="GO:0034354">
    <property type="term" value="P:'de novo' NAD+ biosynthetic process from L-tryptophan"/>
    <property type="evidence" value="ECO:0007669"/>
    <property type="project" value="TreeGrafter"/>
</dbReference>
<dbReference type="PANTHER" id="PTHR28657:SF4">
    <property type="entry name" value="INDOLEAMINE 2,3-DIOXYGENASE 2"/>
    <property type="match status" value="1"/>
</dbReference>
<comment type="similarity">
    <text evidence="1">Belongs to the indoleamine 2,3-dioxygenase family.</text>
</comment>
<sequence>MGKPECTGNHKHFHVDPDTFYTTIRLFLSGWRDNPAMQAGLLYEGESELPQAYSGGSAAQSTVLHAFDAFLGIRHHEESWPLSKRSRPSFPCGTWSSPLGTRCCAARTTGTVRSELSGRQGPAKLTSSPILASGRSVLSMVARTKPWPGLLA</sequence>
<proteinExistence type="inferred from homology"/>
<keyword evidence="6" id="KW-1185">Reference proteome</keyword>
<keyword evidence="4" id="KW-0823">Tryptophan catabolism</keyword>
<protein>
    <submittedName>
        <fullName evidence="5">Indoleamine 2,3-dioxygenase 2</fullName>
    </submittedName>
</protein>
<dbReference type="GO" id="GO:0005737">
    <property type="term" value="C:cytoplasm"/>
    <property type="evidence" value="ECO:0007669"/>
    <property type="project" value="TreeGrafter"/>
</dbReference>
<name>A0A151M3J1_ALLMI</name>
<dbReference type="GO" id="GO:0020037">
    <property type="term" value="F:heme binding"/>
    <property type="evidence" value="ECO:0007669"/>
    <property type="project" value="InterPro"/>
</dbReference>
<evidence type="ECO:0000256" key="2">
    <source>
        <dbReference type="ARBA" id="ARBA00022723"/>
    </source>
</evidence>
<evidence type="ECO:0000256" key="1">
    <source>
        <dbReference type="ARBA" id="ARBA00007119"/>
    </source>
</evidence>
<dbReference type="GO" id="GO:0004833">
    <property type="term" value="F:L-tryptophan 2,3-dioxygenase activity"/>
    <property type="evidence" value="ECO:0007669"/>
    <property type="project" value="TreeGrafter"/>
</dbReference>
<dbReference type="GO" id="GO:0046872">
    <property type="term" value="F:metal ion binding"/>
    <property type="evidence" value="ECO:0007669"/>
    <property type="project" value="UniProtKB-KW"/>
</dbReference>
<evidence type="ECO:0000313" key="5">
    <source>
        <dbReference type="EMBL" id="KYO19103.1"/>
    </source>
</evidence>
<dbReference type="GO" id="GO:0019441">
    <property type="term" value="P:L-tryptophan catabolic process to kynurenine"/>
    <property type="evidence" value="ECO:0007669"/>
    <property type="project" value="InterPro"/>
</dbReference>
<evidence type="ECO:0000256" key="4">
    <source>
        <dbReference type="ARBA" id="ARBA00023079"/>
    </source>
</evidence>
<dbReference type="SUPFAM" id="SSF140959">
    <property type="entry name" value="Indolic compounds 2,3-dioxygenase-like"/>
    <property type="match status" value="1"/>
</dbReference>
<comment type="caution">
    <text evidence="5">The sequence shown here is derived from an EMBL/GenBank/DDBJ whole genome shotgun (WGS) entry which is preliminary data.</text>
</comment>
<reference evidence="5 6" key="1">
    <citation type="journal article" date="2012" name="Genome Biol.">
        <title>Sequencing three crocodilian genomes to illuminate the evolution of archosaurs and amniotes.</title>
        <authorList>
            <person name="St John J.A."/>
            <person name="Braun E.L."/>
            <person name="Isberg S.R."/>
            <person name="Miles L.G."/>
            <person name="Chong A.Y."/>
            <person name="Gongora J."/>
            <person name="Dalzell P."/>
            <person name="Moran C."/>
            <person name="Bed'hom B."/>
            <person name="Abzhanov A."/>
            <person name="Burgess S.C."/>
            <person name="Cooksey A.M."/>
            <person name="Castoe T.A."/>
            <person name="Crawford N.G."/>
            <person name="Densmore L.D."/>
            <person name="Drew J.C."/>
            <person name="Edwards S.V."/>
            <person name="Faircloth B.C."/>
            <person name="Fujita M.K."/>
            <person name="Greenwold M.J."/>
            <person name="Hoffmann F.G."/>
            <person name="Howard J.M."/>
            <person name="Iguchi T."/>
            <person name="Janes D.E."/>
            <person name="Khan S.Y."/>
            <person name="Kohno S."/>
            <person name="de Koning A.J."/>
            <person name="Lance S.L."/>
            <person name="McCarthy F.M."/>
            <person name="McCormack J.E."/>
            <person name="Merchant M.E."/>
            <person name="Peterson D.G."/>
            <person name="Pollock D.D."/>
            <person name="Pourmand N."/>
            <person name="Raney B.J."/>
            <person name="Roessler K.A."/>
            <person name="Sanford J.R."/>
            <person name="Sawyer R.H."/>
            <person name="Schmidt C.J."/>
            <person name="Triplett E.W."/>
            <person name="Tuberville T.D."/>
            <person name="Venegas-Anaya M."/>
            <person name="Howard J.T."/>
            <person name="Jarvis E.D."/>
            <person name="Guillette L.J.Jr."/>
            <person name="Glenn T.C."/>
            <person name="Green R.E."/>
            <person name="Ray D.A."/>
        </authorList>
    </citation>
    <scope>NUCLEOTIDE SEQUENCE [LARGE SCALE GENOMIC DNA]</scope>
    <source>
        <strain evidence="5">KSC_2009_1</strain>
    </source>
</reference>
<dbReference type="AlphaFoldDB" id="A0A151M3J1"/>